<dbReference type="EMBL" id="KV417564">
    <property type="protein sequence ID" value="KZP19388.1"/>
    <property type="molecule type" value="Genomic_DNA"/>
</dbReference>
<dbReference type="SUPFAM" id="SSF53335">
    <property type="entry name" value="S-adenosyl-L-methionine-dependent methyltransferases"/>
    <property type="match status" value="1"/>
</dbReference>
<sequence>MSHPEDILSTSLQTLYDYAPITHSSGGDKFTYKNTSAASPTTVTLRTPDPKAVNWSLHASSIWVSSIYAVDHLEDLQLDRLAWDGSPEGGPRLLELGAAAGLPGIVIAQAYPSLEVTVSDYPDENLISALSDNVIANATSKQCRVVPYAWGSEPSVFAPHAPFDVILACDTLWNPDLHTLFIKTLCDLLKKTDDARIRLIAGLHTGRFTLQAFMLAVQAAGLHIRSAIEKEVIGSQKREWNAERDDSEHERRRWIVWMTLSWPIKKANK</sequence>
<dbReference type="GO" id="GO:0008757">
    <property type="term" value="F:S-adenosylmethionine-dependent methyltransferase activity"/>
    <property type="evidence" value="ECO:0007669"/>
    <property type="project" value="UniProtKB-ARBA"/>
</dbReference>
<name>A0A166HYV6_9AGAM</name>
<dbReference type="Proteomes" id="UP000076532">
    <property type="component" value="Unassembled WGS sequence"/>
</dbReference>
<organism evidence="1 2">
    <name type="scientific">Athelia psychrophila</name>
    <dbReference type="NCBI Taxonomy" id="1759441"/>
    <lineage>
        <taxon>Eukaryota</taxon>
        <taxon>Fungi</taxon>
        <taxon>Dikarya</taxon>
        <taxon>Basidiomycota</taxon>
        <taxon>Agaricomycotina</taxon>
        <taxon>Agaricomycetes</taxon>
        <taxon>Agaricomycetidae</taxon>
        <taxon>Atheliales</taxon>
        <taxon>Atheliaceae</taxon>
        <taxon>Athelia</taxon>
    </lineage>
</organism>
<evidence type="ECO:0000313" key="1">
    <source>
        <dbReference type="EMBL" id="KZP19388.1"/>
    </source>
</evidence>
<evidence type="ECO:0000313" key="2">
    <source>
        <dbReference type="Proteomes" id="UP000076532"/>
    </source>
</evidence>
<keyword evidence="2" id="KW-1185">Reference proteome</keyword>
<dbReference type="STRING" id="436010.A0A166HYV6"/>
<dbReference type="Gene3D" id="3.40.50.150">
    <property type="entry name" value="Vaccinia Virus protein VP39"/>
    <property type="match status" value="1"/>
</dbReference>
<reference evidence="1 2" key="1">
    <citation type="journal article" date="2016" name="Mol. Biol. Evol.">
        <title>Comparative Genomics of Early-Diverging Mushroom-Forming Fungi Provides Insights into the Origins of Lignocellulose Decay Capabilities.</title>
        <authorList>
            <person name="Nagy L.G."/>
            <person name="Riley R."/>
            <person name="Tritt A."/>
            <person name="Adam C."/>
            <person name="Daum C."/>
            <person name="Floudas D."/>
            <person name="Sun H."/>
            <person name="Yadav J.S."/>
            <person name="Pangilinan J."/>
            <person name="Larsson K.H."/>
            <person name="Matsuura K."/>
            <person name="Barry K."/>
            <person name="Labutti K."/>
            <person name="Kuo R."/>
            <person name="Ohm R.A."/>
            <person name="Bhattacharya S.S."/>
            <person name="Shirouzu T."/>
            <person name="Yoshinaga Y."/>
            <person name="Martin F.M."/>
            <person name="Grigoriev I.V."/>
            <person name="Hibbett D.S."/>
        </authorList>
    </citation>
    <scope>NUCLEOTIDE SEQUENCE [LARGE SCALE GENOMIC DNA]</scope>
    <source>
        <strain evidence="1 2">CBS 109695</strain>
    </source>
</reference>
<dbReference type="PANTHER" id="PTHR14614">
    <property type="entry name" value="HEPATOCELLULAR CARCINOMA-ASSOCIATED ANTIGEN"/>
    <property type="match status" value="1"/>
</dbReference>
<dbReference type="InterPro" id="IPR029063">
    <property type="entry name" value="SAM-dependent_MTases_sf"/>
</dbReference>
<gene>
    <name evidence="1" type="ORF">FIBSPDRAFT_911423</name>
</gene>
<dbReference type="CDD" id="cd02440">
    <property type="entry name" value="AdoMet_MTases"/>
    <property type="match status" value="1"/>
</dbReference>
<dbReference type="OrthoDB" id="407325at2759"/>
<accession>A0A166HYV6</accession>
<dbReference type="Pfam" id="PF10294">
    <property type="entry name" value="Methyltransf_16"/>
    <property type="match status" value="1"/>
</dbReference>
<proteinExistence type="predicted"/>
<dbReference type="GO" id="GO:0005737">
    <property type="term" value="C:cytoplasm"/>
    <property type="evidence" value="ECO:0007669"/>
    <property type="project" value="TreeGrafter"/>
</dbReference>
<dbReference type="AlphaFoldDB" id="A0A166HYV6"/>
<protein>
    <submittedName>
        <fullName evidence="1">Uncharacterized protein</fullName>
    </submittedName>
</protein>
<dbReference type="InterPro" id="IPR019410">
    <property type="entry name" value="Methyltransf_16"/>
</dbReference>
<dbReference type="PANTHER" id="PTHR14614:SF104">
    <property type="entry name" value="N-METHYLTRANSFERASE, PUTATIVE (AFU_ORTHOLOGUE AFUA_1G17750)-RELATED"/>
    <property type="match status" value="1"/>
</dbReference>